<protein>
    <submittedName>
        <fullName evidence="1">Uncharacterized protein</fullName>
    </submittedName>
</protein>
<keyword evidence="2" id="KW-1185">Reference proteome</keyword>
<reference evidence="1 2" key="1">
    <citation type="submission" date="2016-10" db="EMBL/GenBank/DDBJ databases">
        <authorList>
            <person name="Varghese N."/>
            <person name="Submissions S."/>
        </authorList>
    </citation>
    <scope>NUCLEOTIDE SEQUENCE [LARGE SCALE GENOMIC DNA]</scope>
    <source>
        <strain evidence="1 2">DSM 16392</strain>
    </source>
</reference>
<organism evidence="1 2">
    <name type="scientific">Pseudovibrio ascidiaceicola</name>
    <dbReference type="NCBI Taxonomy" id="285279"/>
    <lineage>
        <taxon>Bacteria</taxon>
        <taxon>Pseudomonadati</taxon>
        <taxon>Pseudomonadota</taxon>
        <taxon>Alphaproteobacteria</taxon>
        <taxon>Hyphomicrobiales</taxon>
        <taxon>Stappiaceae</taxon>
        <taxon>Pseudovibrio</taxon>
    </lineage>
</organism>
<evidence type="ECO:0000313" key="1">
    <source>
        <dbReference type="EMBL" id="SFK69189.1"/>
    </source>
</evidence>
<gene>
    <name evidence="1" type="ORF">SAMN04488518_1082</name>
</gene>
<accession>A0A1I4BMH7</accession>
<evidence type="ECO:0000313" key="2">
    <source>
        <dbReference type="Proteomes" id="UP000199598"/>
    </source>
</evidence>
<sequence length="61" mass="6667">MAACLSFQDHFRFLCKGHGAKEYCHAYGGDKIADLVDIDSRQLESICPPLLFTSGGRGYVG</sequence>
<name>A0A1I4BMH7_9HYPH</name>
<comment type="caution">
    <text evidence="1">The sequence shown here is derived from an EMBL/GenBank/DDBJ whole genome shotgun (WGS) entry which is preliminary data.</text>
</comment>
<dbReference type="EMBL" id="FOSK01000008">
    <property type="protein sequence ID" value="SFK69189.1"/>
    <property type="molecule type" value="Genomic_DNA"/>
</dbReference>
<dbReference type="Proteomes" id="UP000199598">
    <property type="component" value="Unassembled WGS sequence"/>
</dbReference>
<proteinExistence type="predicted"/>